<dbReference type="Pfam" id="PF19127">
    <property type="entry name" value="Choline_bind_3"/>
    <property type="match status" value="2"/>
</dbReference>
<accession>A0A0B5QUC7</accession>
<dbReference type="RefSeq" id="WP_041900308.1">
    <property type="nucleotide sequence ID" value="NZ_CP010086.2"/>
</dbReference>
<evidence type="ECO:0000259" key="4">
    <source>
        <dbReference type="Pfam" id="PF12733"/>
    </source>
</evidence>
<name>A0A0B5QUC7_CLOBE</name>
<dbReference type="OrthoDB" id="1879046at2"/>
<dbReference type="PROSITE" id="PS51170">
    <property type="entry name" value="CW"/>
    <property type="match status" value="3"/>
</dbReference>
<feature type="domain" description="Cadherin-like beta-sandwich-like" evidence="4">
    <location>
        <begin position="283"/>
        <end position="370"/>
    </location>
</feature>
<dbReference type="EMBL" id="CP010086">
    <property type="protein sequence ID" value="AJH01837.1"/>
    <property type="molecule type" value="Genomic_DNA"/>
</dbReference>
<feature type="domain" description="Cadherin-like beta-sandwich-like" evidence="4">
    <location>
        <begin position="190"/>
        <end position="268"/>
    </location>
</feature>
<feature type="repeat" description="Cell wall-binding" evidence="2">
    <location>
        <begin position="452"/>
        <end position="471"/>
    </location>
</feature>
<protein>
    <submittedName>
        <fullName evidence="5">Cell wall-binding protein</fullName>
    </submittedName>
</protein>
<evidence type="ECO:0000256" key="1">
    <source>
        <dbReference type="ARBA" id="ARBA00022737"/>
    </source>
</evidence>
<dbReference type="Proteomes" id="UP000031866">
    <property type="component" value="Chromosome"/>
</dbReference>
<proteinExistence type="predicted"/>
<keyword evidence="1" id="KW-0677">Repeat</keyword>
<sequence>MNKNIKRIIAITVAVNTISTISPTTLNTYFVGAKPVYASSYSPDDEQLKTLKIKSLDGETLDLRDGYNGDTVKLSDETEYYTKLTDDSDGIKITADAEGDDYVVKIFTSDAENATAYDPGDEILLGKGDTTLYIRTYKSKSEFNKVKNNVSNCKEEYTLNVRKTKESSYEDDSQDSIYLDNIDLSKGDIDFIKGKTSYDIKVDENVESMWIKAIPESNSDRVRVDGSLVDSSDNYKKTVSLDKGKNEIKIKVTDSKDNQRTYTLNVTRGDDSDNEDDIYLDHITLSEGDIDFSKDDNSYNVDLDESVSKITIGAEPEDSDYSVTIDGDEVRSSDDYEKKVSLDKGENVIKVNVEDELNDKKRTYTLTINRGKETDDSKDNNTEDTSDKKSQWVQTNDGWKYYDENGKVLKSSWLYDKDQKVYCYLDKDGLRVTGWHKDNEKWYLLDSKGAMLTGWQKDNEKWYLLGSDGAMLTGWHKETVDDQKKNTDASTNSGDNDTKKVDNWYYLNQDGSMRTGWLSDGGKWYFFNADGTMQKGWLIDYNSKYYLTEDGSMATGTRTINGKEYKFNDSGALIL</sequence>
<dbReference type="InterPro" id="IPR018337">
    <property type="entry name" value="Cell_wall/Cho-bd_repeat"/>
</dbReference>
<feature type="region of interest" description="Disordered" evidence="3">
    <location>
        <begin position="371"/>
        <end position="390"/>
    </location>
</feature>
<dbReference type="STRING" id="1520.LF65_05315"/>
<dbReference type="SUPFAM" id="SSF69360">
    <property type="entry name" value="Cell wall binding repeat"/>
    <property type="match status" value="1"/>
</dbReference>
<evidence type="ECO:0000313" key="5">
    <source>
        <dbReference type="EMBL" id="AJH01837.1"/>
    </source>
</evidence>
<dbReference type="Gene3D" id="2.10.270.20">
    <property type="match status" value="1"/>
</dbReference>
<dbReference type="InterPro" id="IPR025883">
    <property type="entry name" value="Cadherin-like_domain"/>
</dbReference>
<feature type="repeat" description="Cell wall-binding" evidence="2">
    <location>
        <begin position="432"/>
        <end position="451"/>
    </location>
</feature>
<reference evidence="6" key="1">
    <citation type="submission" date="2014-12" db="EMBL/GenBank/DDBJ databases">
        <title>Genome sequence of Clostridium beijerinckii strain 59B.</title>
        <authorList>
            <person name="Little G.T."/>
            <person name="Minton N.P."/>
        </authorList>
    </citation>
    <scope>NUCLEOTIDE SEQUENCE [LARGE SCALE GENOMIC DNA]</scope>
    <source>
        <strain evidence="6">59B</strain>
    </source>
</reference>
<dbReference type="Pfam" id="PF01473">
    <property type="entry name" value="Choline_bind_1"/>
    <property type="match status" value="2"/>
</dbReference>
<dbReference type="AlphaFoldDB" id="A0A0B5QUC7"/>
<evidence type="ECO:0000256" key="2">
    <source>
        <dbReference type="PROSITE-ProRule" id="PRU00591"/>
    </source>
</evidence>
<dbReference type="KEGG" id="cbei:LF65_05315"/>
<evidence type="ECO:0000313" key="6">
    <source>
        <dbReference type="Proteomes" id="UP000031866"/>
    </source>
</evidence>
<feature type="repeat" description="Cell wall-binding" evidence="2">
    <location>
        <begin position="514"/>
        <end position="533"/>
    </location>
</feature>
<organism evidence="5 6">
    <name type="scientific">Clostridium beijerinckii</name>
    <name type="common">Clostridium MP</name>
    <dbReference type="NCBI Taxonomy" id="1520"/>
    <lineage>
        <taxon>Bacteria</taxon>
        <taxon>Bacillati</taxon>
        <taxon>Bacillota</taxon>
        <taxon>Clostridia</taxon>
        <taxon>Eubacteriales</taxon>
        <taxon>Clostridiaceae</taxon>
        <taxon>Clostridium</taxon>
    </lineage>
</organism>
<dbReference type="Gene3D" id="2.10.270.10">
    <property type="entry name" value="Cholin Binding"/>
    <property type="match status" value="1"/>
</dbReference>
<gene>
    <name evidence="5" type="ORF">LF65_05315</name>
</gene>
<evidence type="ECO:0000256" key="3">
    <source>
        <dbReference type="SAM" id="MobiDB-lite"/>
    </source>
</evidence>
<dbReference type="Pfam" id="PF12733">
    <property type="entry name" value="Cadherin-like"/>
    <property type="match status" value="2"/>
</dbReference>